<keyword evidence="2" id="KW-0732">Signal</keyword>
<sequence>MLINKIMTIVVVLIVFSASALGAADGMEETSDYITGGAKIFGLIMVILINAIWLVFPMGLGYISYGYFKRKSEQAQEDLGVKAGLAVFFSFIIGALGAYYIVGSIGKSAMSDGGTTTYTLKDGNEFMISNFIGSIIDAFAEDLNPGTTGTDTTAAQTTN</sequence>
<name>A0A6S6SW59_9BACT</name>
<keyword evidence="1" id="KW-1133">Transmembrane helix</keyword>
<dbReference type="EMBL" id="CACVAS010000047">
    <property type="protein sequence ID" value="CAA6806821.1"/>
    <property type="molecule type" value="Genomic_DNA"/>
</dbReference>
<proteinExistence type="predicted"/>
<feature type="signal peptide" evidence="2">
    <location>
        <begin position="1"/>
        <end position="23"/>
    </location>
</feature>
<feature type="chain" id="PRO_5027740744" evidence="2">
    <location>
        <begin position="24"/>
        <end position="159"/>
    </location>
</feature>
<dbReference type="AlphaFoldDB" id="A0A6S6SW59"/>
<accession>A0A6S6SW59</accession>
<feature type="transmembrane region" description="Helical" evidence="1">
    <location>
        <begin position="83"/>
        <end position="102"/>
    </location>
</feature>
<protein>
    <submittedName>
        <fullName evidence="3">Uncharacterized protein</fullName>
    </submittedName>
</protein>
<organism evidence="3">
    <name type="scientific">uncultured Sulfurovum sp</name>
    <dbReference type="NCBI Taxonomy" id="269237"/>
    <lineage>
        <taxon>Bacteria</taxon>
        <taxon>Pseudomonadati</taxon>
        <taxon>Campylobacterota</taxon>
        <taxon>Epsilonproteobacteria</taxon>
        <taxon>Campylobacterales</taxon>
        <taxon>Sulfurovaceae</taxon>
        <taxon>Sulfurovum</taxon>
        <taxon>environmental samples</taxon>
    </lineage>
</organism>
<keyword evidence="1" id="KW-0472">Membrane</keyword>
<reference evidence="3" key="1">
    <citation type="submission" date="2020-01" db="EMBL/GenBank/DDBJ databases">
        <authorList>
            <person name="Meier V. D."/>
            <person name="Meier V D."/>
        </authorList>
    </citation>
    <scope>NUCLEOTIDE SEQUENCE</scope>
    <source>
        <strain evidence="3">HLG_WM_MAG_01</strain>
    </source>
</reference>
<evidence type="ECO:0000313" key="3">
    <source>
        <dbReference type="EMBL" id="CAA6806821.1"/>
    </source>
</evidence>
<feature type="transmembrane region" description="Helical" evidence="1">
    <location>
        <begin position="40"/>
        <end position="63"/>
    </location>
</feature>
<evidence type="ECO:0000256" key="2">
    <source>
        <dbReference type="SAM" id="SignalP"/>
    </source>
</evidence>
<gene>
    <name evidence="3" type="ORF">HELGO_WM3230</name>
</gene>
<keyword evidence="1" id="KW-0812">Transmembrane</keyword>
<evidence type="ECO:0000256" key="1">
    <source>
        <dbReference type="SAM" id="Phobius"/>
    </source>
</evidence>